<gene>
    <name evidence="4" type="ORF">SpAn4DRAFT_1985</name>
</gene>
<sequence length="155" mass="16602">MGDFSKKLLSKLLLVVMVLPLLFAGSVSAEGMAYREESVKLTVQVDSLGQGVVDIALALQPGEVFRVELLSAAGTGYSWKLEGEPMLVRASQTADSQPLSADKNLCGGPLRDTYILKAGDELGTETIRFSFARPWEAGKLATKTLAIAVTVQENK</sequence>
<accession>A0A0U1KUD4</accession>
<dbReference type="Gene3D" id="2.60.40.2020">
    <property type="match status" value="1"/>
</dbReference>
<keyword evidence="5" id="KW-1185">Reference proteome</keyword>
<dbReference type="Proteomes" id="UP000049855">
    <property type="component" value="Unassembled WGS sequence"/>
</dbReference>
<evidence type="ECO:0000256" key="2">
    <source>
        <dbReference type="ARBA" id="ARBA00022704"/>
    </source>
</evidence>
<dbReference type="Pfam" id="PF09394">
    <property type="entry name" value="Inhibitor_I42"/>
    <property type="match status" value="1"/>
</dbReference>
<protein>
    <recommendedName>
        <fullName evidence="3">Proteinase inhibitor I42 chagasin domain-containing protein</fullName>
    </recommendedName>
</protein>
<evidence type="ECO:0000256" key="1">
    <source>
        <dbReference type="ARBA" id="ARBA00022690"/>
    </source>
</evidence>
<dbReference type="InterPro" id="IPR036331">
    <property type="entry name" value="Chagasin-like_sf"/>
</dbReference>
<organism evidence="4 5">
    <name type="scientific">Sporomusa ovata</name>
    <dbReference type="NCBI Taxonomy" id="2378"/>
    <lineage>
        <taxon>Bacteria</taxon>
        <taxon>Bacillati</taxon>
        <taxon>Bacillota</taxon>
        <taxon>Negativicutes</taxon>
        <taxon>Selenomonadales</taxon>
        <taxon>Sporomusaceae</taxon>
        <taxon>Sporomusa</taxon>
    </lineage>
</organism>
<dbReference type="InterPro" id="IPR018990">
    <property type="entry name" value="Prot_inh_I42_chagasin"/>
</dbReference>
<evidence type="ECO:0000313" key="4">
    <source>
        <dbReference type="EMBL" id="CQR71007.1"/>
    </source>
</evidence>
<keyword evidence="1" id="KW-0646">Protease inhibitor</keyword>
<reference evidence="5" key="1">
    <citation type="submission" date="2015-03" db="EMBL/GenBank/DDBJ databases">
        <authorList>
            <person name="Nijsse Bart"/>
        </authorList>
    </citation>
    <scope>NUCLEOTIDE SEQUENCE [LARGE SCALE GENOMIC DNA]</scope>
</reference>
<dbReference type="GO" id="GO:0004869">
    <property type="term" value="F:cysteine-type endopeptidase inhibitor activity"/>
    <property type="evidence" value="ECO:0007669"/>
    <property type="project" value="UniProtKB-KW"/>
</dbReference>
<evidence type="ECO:0000259" key="3">
    <source>
        <dbReference type="Pfam" id="PF09394"/>
    </source>
</evidence>
<feature type="domain" description="Proteinase inhibitor I42 chagasin" evidence="3">
    <location>
        <begin position="59"/>
        <end position="149"/>
    </location>
</feature>
<dbReference type="SUPFAM" id="SSF141066">
    <property type="entry name" value="ICP-like"/>
    <property type="match status" value="1"/>
</dbReference>
<dbReference type="AlphaFoldDB" id="A0A0U1KUD4"/>
<evidence type="ECO:0000313" key="5">
    <source>
        <dbReference type="Proteomes" id="UP000049855"/>
    </source>
</evidence>
<dbReference type="EMBL" id="CTRP01000003">
    <property type="protein sequence ID" value="CQR71007.1"/>
    <property type="molecule type" value="Genomic_DNA"/>
</dbReference>
<keyword evidence="2" id="KW-0789">Thiol protease inhibitor</keyword>
<proteinExistence type="predicted"/>
<name>A0A0U1KUD4_9FIRM</name>
<dbReference type="RefSeq" id="WP_021169716.1">
    <property type="nucleotide sequence ID" value="NZ_CTRP01000003.1"/>
</dbReference>